<name>A0A5N6UH02_ASPTM</name>
<sequence length="863" mass="93884">MTSNGHTEGICELPGDSVDIPPSTPPSAISKTGINLKDDGRVDIDWDSSFMRGFSMMHLGPLKGRPETPPPEYSELQTQLADSIRRDSGLQPNYLDSVEEKEKVWNVKLNIVIQVVGSRGDVQPFIALGNELMRYGHRVRLATHDIFENFVRDSGLEFYPIGGDPAALMAYMVKNPGLIPSMESLQGGEIRRKRLMVREMLNGCWRSCIEPDMATHRPFVADAIIANPPSFAHIHCAQALSIPVHLMFTMPWSGTKSFPHPLANISSDGGNQSLKNYVSYDVVNWLTWQGVGDVINEWRKELDLDEVAMFEGPQLAEILRIPFTYCWSPALVPKPSDWPSYIDICGFFFRDPPHYEPPNDLQTFLASGPPPVYIGFGSIVLEDPERITATILDAVNRAGVRAIVSKGWSNLGGTNNENIFFIGDCPHEWLFQHVAAVVHHGGAGTTACGLRYAKPTIVVPFFGDQPFWGAMVAAAGAGPAPIPHQELTVDALAEGIQYCLTERAATAASVIANKMNSESGVHAAVASFHQNLPLERLQCDLCPGQPAVWSISKNHRKIKISKVAAEILVTGGSISRKSLVMYATNQIVIENRRWDPLTGGASAVMSTTTDLTASILGTFYKPFQEYQNYQDCRKDRPSCSTPDQTTTRSTSRSSLGSTSLWATDRGEGLDTASSSSQAPSDHSKTRLVGRMAGASIKSLGSFFPVALKGMSVDIPLAMTEGMRNVPRYYGEEPRDHGLVTDIKSGFTVAGKGFAWGMAEAVSDIVVKPYQGIQEDGARGAVKGIGKGMANMASKAGCAMFGVIVYPGAGIAKSLKSSVYSKTRKKIIKARHIEGTWLLENAGCTQSYSEAVAKFQGQFKGKKG</sequence>
<dbReference type="EMBL" id="ML738710">
    <property type="protein sequence ID" value="KAE8157889.1"/>
    <property type="molecule type" value="Genomic_DNA"/>
</dbReference>
<keyword evidence="3" id="KW-0443">Lipid metabolism</keyword>
<dbReference type="PANTHER" id="PTHR48050:SF27">
    <property type="entry name" value="GLUCOSYLTRANSFERASE, PUTATIVE (AFU_ORTHOLOGUE AFUA_7G04880)-RELATED"/>
    <property type="match status" value="1"/>
</dbReference>
<dbReference type="InterPro" id="IPR010610">
    <property type="entry name" value="EryCIII-like_C"/>
</dbReference>
<protein>
    <submittedName>
        <fullName evidence="7">UDP-Glycosyltransferase/glycogen phosphorylase</fullName>
    </submittedName>
</protein>
<dbReference type="FunFam" id="3.40.50.2000:FF:000100">
    <property type="entry name" value="Glycosyltransferase family 1 protein"/>
    <property type="match status" value="1"/>
</dbReference>
<evidence type="ECO:0000256" key="3">
    <source>
        <dbReference type="ARBA" id="ARBA00023098"/>
    </source>
</evidence>
<feature type="compositionally biased region" description="Low complexity" evidence="4">
    <location>
        <begin position="645"/>
        <end position="660"/>
    </location>
</feature>
<evidence type="ECO:0000313" key="7">
    <source>
        <dbReference type="EMBL" id="KAE8157889.1"/>
    </source>
</evidence>
<keyword evidence="2 7" id="KW-0808">Transferase</keyword>
<dbReference type="Proteomes" id="UP000326950">
    <property type="component" value="Unassembled WGS sequence"/>
</dbReference>
<evidence type="ECO:0000259" key="6">
    <source>
        <dbReference type="Pfam" id="PF06722"/>
    </source>
</evidence>
<dbReference type="GO" id="GO:0006629">
    <property type="term" value="P:lipid metabolic process"/>
    <property type="evidence" value="ECO:0007669"/>
    <property type="project" value="UniProtKB-KW"/>
</dbReference>
<dbReference type="Gene3D" id="3.40.50.2000">
    <property type="entry name" value="Glycogen Phosphorylase B"/>
    <property type="match status" value="2"/>
</dbReference>
<evidence type="ECO:0000259" key="5">
    <source>
        <dbReference type="Pfam" id="PF03033"/>
    </source>
</evidence>
<evidence type="ECO:0000256" key="1">
    <source>
        <dbReference type="ARBA" id="ARBA00004184"/>
    </source>
</evidence>
<organism evidence="7 8">
    <name type="scientific">Aspergillus tamarii</name>
    <dbReference type="NCBI Taxonomy" id="41984"/>
    <lineage>
        <taxon>Eukaryota</taxon>
        <taxon>Fungi</taxon>
        <taxon>Dikarya</taxon>
        <taxon>Ascomycota</taxon>
        <taxon>Pezizomycotina</taxon>
        <taxon>Eurotiomycetes</taxon>
        <taxon>Eurotiomycetidae</taxon>
        <taxon>Eurotiales</taxon>
        <taxon>Aspergillaceae</taxon>
        <taxon>Aspergillus</taxon>
        <taxon>Aspergillus subgen. Circumdati</taxon>
    </lineage>
</organism>
<feature type="domain" description="Erythromycin biosynthesis protein CIII-like C-terminal" evidence="6">
    <location>
        <begin position="417"/>
        <end position="518"/>
    </location>
</feature>
<dbReference type="PANTHER" id="PTHR48050">
    <property type="entry name" value="STEROL 3-BETA-GLUCOSYLTRANSFERASE"/>
    <property type="match status" value="1"/>
</dbReference>
<dbReference type="InterPro" id="IPR050426">
    <property type="entry name" value="Glycosyltransferase_28"/>
</dbReference>
<feature type="region of interest" description="Disordered" evidence="4">
    <location>
        <begin position="632"/>
        <end position="685"/>
    </location>
</feature>
<dbReference type="Pfam" id="PF03033">
    <property type="entry name" value="Glyco_transf_28"/>
    <property type="match status" value="1"/>
</dbReference>
<dbReference type="Pfam" id="PF06722">
    <property type="entry name" value="EryCIII-like_C"/>
    <property type="match status" value="1"/>
</dbReference>
<dbReference type="InterPro" id="IPR002213">
    <property type="entry name" value="UDP_glucos_trans"/>
</dbReference>
<dbReference type="AlphaFoldDB" id="A0A5N6UH02"/>
<dbReference type="InterPro" id="IPR004276">
    <property type="entry name" value="GlycoTrans_28_N"/>
</dbReference>
<accession>A0A5N6UH02</accession>
<keyword evidence="8" id="KW-1185">Reference proteome</keyword>
<comment type="subcellular location">
    <subcellularLocation>
        <location evidence="1">Endomembrane system</location>
        <topology evidence="1">Peripheral membrane protein</topology>
    </subcellularLocation>
</comment>
<proteinExistence type="predicted"/>
<dbReference type="GO" id="GO:0005975">
    <property type="term" value="P:carbohydrate metabolic process"/>
    <property type="evidence" value="ECO:0007669"/>
    <property type="project" value="InterPro"/>
</dbReference>
<dbReference type="SUPFAM" id="SSF53756">
    <property type="entry name" value="UDP-Glycosyltransferase/glycogen phosphorylase"/>
    <property type="match status" value="1"/>
</dbReference>
<reference evidence="7 8" key="1">
    <citation type="submission" date="2019-04" db="EMBL/GenBank/DDBJ databases">
        <title>Friends and foes A comparative genomics study of 23 Aspergillus species from section Flavi.</title>
        <authorList>
            <consortium name="DOE Joint Genome Institute"/>
            <person name="Kjaerbolling I."/>
            <person name="Vesth T."/>
            <person name="Frisvad J.C."/>
            <person name="Nybo J.L."/>
            <person name="Theobald S."/>
            <person name="Kildgaard S."/>
            <person name="Isbrandt T."/>
            <person name="Kuo A."/>
            <person name="Sato A."/>
            <person name="Lyhne E.K."/>
            <person name="Kogle M.E."/>
            <person name="Wiebenga A."/>
            <person name="Kun R.S."/>
            <person name="Lubbers R.J."/>
            <person name="Makela M.R."/>
            <person name="Barry K."/>
            <person name="Chovatia M."/>
            <person name="Clum A."/>
            <person name="Daum C."/>
            <person name="Haridas S."/>
            <person name="He G."/>
            <person name="LaButti K."/>
            <person name="Lipzen A."/>
            <person name="Mondo S."/>
            <person name="Riley R."/>
            <person name="Salamov A."/>
            <person name="Simmons B.A."/>
            <person name="Magnuson J.K."/>
            <person name="Henrissat B."/>
            <person name="Mortensen U.H."/>
            <person name="Larsen T.O."/>
            <person name="Devries R.P."/>
            <person name="Grigoriev I.V."/>
            <person name="Machida M."/>
            <person name="Baker S.E."/>
            <person name="Andersen M.R."/>
        </authorList>
    </citation>
    <scope>NUCLEOTIDE SEQUENCE [LARGE SCALE GENOMIC DNA]</scope>
    <source>
        <strain evidence="7 8">CBS 117626</strain>
    </source>
</reference>
<evidence type="ECO:0000256" key="2">
    <source>
        <dbReference type="ARBA" id="ARBA00022679"/>
    </source>
</evidence>
<feature type="region of interest" description="Disordered" evidence="4">
    <location>
        <begin position="1"/>
        <end position="34"/>
    </location>
</feature>
<dbReference type="FunFam" id="3.40.50.2000:FF:000009">
    <property type="entry name" value="Sterol 3-beta-glucosyltransferase UGT80A2"/>
    <property type="match status" value="1"/>
</dbReference>
<dbReference type="CDD" id="cd03784">
    <property type="entry name" value="GT1_Gtf-like"/>
    <property type="match status" value="1"/>
</dbReference>
<dbReference type="GO" id="GO:0012505">
    <property type="term" value="C:endomembrane system"/>
    <property type="evidence" value="ECO:0007669"/>
    <property type="project" value="UniProtKB-SubCell"/>
</dbReference>
<evidence type="ECO:0000313" key="8">
    <source>
        <dbReference type="Proteomes" id="UP000326950"/>
    </source>
</evidence>
<evidence type="ECO:0000256" key="4">
    <source>
        <dbReference type="SAM" id="MobiDB-lite"/>
    </source>
</evidence>
<feature type="domain" description="Glycosyltransferase family 28 N-terminal" evidence="5">
    <location>
        <begin position="111"/>
        <end position="257"/>
    </location>
</feature>
<dbReference type="OrthoDB" id="5835829at2759"/>
<dbReference type="GO" id="GO:0016906">
    <property type="term" value="F:sterol 3-beta-glucosyltransferase activity"/>
    <property type="evidence" value="ECO:0007669"/>
    <property type="project" value="UniProtKB-ARBA"/>
</dbReference>
<gene>
    <name evidence="7" type="ORF">BDV40DRAFT_308294</name>
</gene>